<evidence type="ECO:0000256" key="7">
    <source>
        <dbReference type="ARBA" id="ARBA00022967"/>
    </source>
</evidence>
<dbReference type="Gene3D" id="3.40.50.300">
    <property type="entry name" value="P-loop containing nucleotide triphosphate hydrolases"/>
    <property type="match status" value="1"/>
</dbReference>
<sequence>MPLAIEAEGLVKRFKDTTALRDVHLAVPAGTVHGVLGPNGAGKTTAVRILATLLTPDAGRARVGGHDLLKDPVTVRRSIGLTGQYAALDEELSALENLALIGRLMKLSSGRARARAKELLGNFGLTDAMERPVKTYSGGMRRRADLAASLVGRPSVLYLDEPTTGLDPHSRNEVWDTVRGLVAQGVTVLLTTQYLEEADQLADRITVFNHGTVVAEGRPDELKRRAGGQTLQVRPTRREHVDTVAQILLGLTGHIPARDEDSGRLTVPLLDPMVMSALVQHLAEAGVAFDELGLRLPTMDETFLAITSPGGRRAPLEETLGGRPA</sequence>
<gene>
    <name evidence="12" type="ORF">SCA03_35640</name>
</gene>
<dbReference type="NCBIfam" id="TIGR01188">
    <property type="entry name" value="drrA"/>
    <property type="match status" value="1"/>
</dbReference>
<dbReference type="AlphaFoldDB" id="A0A4Y3R2M2"/>
<comment type="caution">
    <text evidence="12">The sequence shown here is derived from an EMBL/GenBank/DDBJ whole genome shotgun (WGS) entry which is preliminary data.</text>
</comment>
<dbReference type="Proteomes" id="UP000319210">
    <property type="component" value="Unassembled WGS sequence"/>
</dbReference>
<accession>A0A4Y3R2M2</accession>
<dbReference type="InterPro" id="IPR017871">
    <property type="entry name" value="ABC_transporter-like_CS"/>
</dbReference>
<proteinExistence type="inferred from homology"/>
<dbReference type="GO" id="GO:0005524">
    <property type="term" value="F:ATP binding"/>
    <property type="evidence" value="ECO:0007669"/>
    <property type="project" value="UniProtKB-KW"/>
</dbReference>
<dbReference type="InterPro" id="IPR050763">
    <property type="entry name" value="ABC_transporter_ATP-binding"/>
</dbReference>
<keyword evidence="5" id="KW-0547">Nucleotide-binding</keyword>
<dbReference type="InterPro" id="IPR005894">
    <property type="entry name" value="DrrA"/>
</dbReference>
<evidence type="ECO:0000256" key="8">
    <source>
        <dbReference type="ARBA" id="ARBA00023136"/>
    </source>
</evidence>
<keyword evidence="7" id="KW-1278">Translocase</keyword>
<organism evidence="12 13">
    <name type="scientific">Streptomyces cacaoi</name>
    <dbReference type="NCBI Taxonomy" id="1898"/>
    <lineage>
        <taxon>Bacteria</taxon>
        <taxon>Bacillati</taxon>
        <taxon>Actinomycetota</taxon>
        <taxon>Actinomycetes</taxon>
        <taxon>Kitasatosporales</taxon>
        <taxon>Streptomycetaceae</taxon>
        <taxon>Streptomyces</taxon>
    </lineage>
</organism>
<evidence type="ECO:0000259" key="11">
    <source>
        <dbReference type="PROSITE" id="PS50893"/>
    </source>
</evidence>
<dbReference type="PANTHER" id="PTHR42711:SF19">
    <property type="entry name" value="DOXORUBICIN RESISTANCE ATP-BINDING PROTEIN DRRA"/>
    <property type="match status" value="1"/>
</dbReference>
<dbReference type="SMART" id="SM00382">
    <property type="entry name" value="AAA"/>
    <property type="match status" value="1"/>
</dbReference>
<evidence type="ECO:0000313" key="12">
    <source>
        <dbReference type="EMBL" id="GEB51013.1"/>
    </source>
</evidence>
<keyword evidence="6 12" id="KW-0067">ATP-binding</keyword>
<dbReference type="PROSITE" id="PS00211">
    <property type="entry name" value="ABC_TRANSPORTER_1"/>
    <property type="match status" value="1"/>
</dbReference>
<dbReference type="PROSITE" id="PS50893">
    <property type="entry name" value="ABC_TRANSPORTER_2"/>
    <property type="match status" value="1"/>
</dbReference>
<evidence type="ECO:0000256" key="4">
    <source>
        <dbReference type="ARBA" id="ARBA00022475"/>
    </source>
</evidence>
<dbReference type="GO" id="GO:0008559">
    <property type="term" value="F:ABC-type xenobiotic transporter activity"/>
    <property type="evidence" value="ECO:0007669"/>
    <property type="project" value="UniProtKB-EC"/>
</dbReference>
<dbReference type="RefSeq" id="WP_030890133.1">
    <property type="nucleotide sequence ID" value="NZ_BJMM01000017.1"/>
</dbReference>
<dbReference type="GO" id="GO:1900753">
    <property type="term" value="P:doxorubicin transport"/>
    <property type="evidence" value="ECO:0007669"/>
    <property type="project" value="InterPro"/>
</dbReference>
<comment type="subcellular location">
    <subcellularLocation>
        <location evidence="1">Cell membrane</location>
        <topology evidence="1">Peripheral membrane protein</topology>
        <orientation evidence="1">Cytoplasmic side</orientation>
    </subcellularLocation>
</comment>
<evidence type="ECO:0000256" key="1">
    <source>
        <dbReference type="ARBA" id="ARBA00004413"/>
    </source>
</evidence>
<dbReference type="Pfam" id="PF00005">
    <property type="entry name" value="ABC_tran"/>
    <property type="match status" value="1"/>
</dbReference>
<keyword evidence="8" id="KW-0472">Membrane</keyword>
<dbReference type="InterPro" id="IPR003593">
    <property type="entry name" value="AAA+_ATPase"/>
</dbReference>
<keyword evidence="13" id="KW-1185">Reference proteome</keyword>
<dbReference type="OrthoDB" id="9804819at2"/>
<evidence type="ECO:0000256" key="9">
    <source>
        <dbReference type="ARBA" id="ARBA00023251"/>
    </source>
</evidence>
<dbReference type="SUPFAM" id="SSF52540">
    <property type="entry name" value="P-loop containing nucleoside triphosphate hydrolases"/>
    <property type="match status" value="1"/>
</dbReference>
<dbReference type="GO" id="GO:0016887">
    <property type="term" value="F:ATP hydrolysis activity"/>
    <property type="evidence" value="ECO:0007669"/>
    <property type="project" value="InterPro"/>
</dbReference>
<feature type="domain" description="ABC transporter" evidence="11">
    <location>
        <begin position="5"/>
        <end position="235"/>
    </location>
</feature>
<dbReference type="GO" id="GO:0046677">
    <property type="term" value="P:response to antibiotic"/>
    <property type="evidence" value="ECO:0007669"/>
    <property type="project" value="UniProtKB-KW"/>
</dbReference>
<dbReference type="InterPro" id="IPR027417">
    <property type="entry name" value="P-loop_NTPase"/>
</dbReference>
<evidence type="ECO:0000256" key="6">
    <source>
        <dbReference type="ARBA" id="ARBA00022840"/>
    </source>
</evidence>
<reference evidence="12 13" key="1">
    <citation type="submission" date="2019-06" db="EMBL/GenBank/DDBJ databases">
        <title>Whole genome shotgun sequence of Streptomyces cacaoi subsp. cacaoi NBRC 12748.</title>
        <authorList>
            <person name="Hosoyama A."/>
            <person name="Uohara A."/>
            <person name="Ohji S."/>
            <person name="Ichikawa N."/>
        </authorList>
    </citation>
    <scope>NUCLEOTIDE SEQUENCE [LARGE SCALE GENOMIC DNA]</scope>
    <source>
        <strain evidence="12 13">NBRC 12748</strain>
    </source>
</reference>
<evidence type="ECO:0000256" key="10">
    <source>
        <dbReference type="ARBA" id="ARBA00049985"/>
    </source>
</evidence>
<evidence type="ECO:0000256" key="5">
    <source>
        <dbReference type="ARBA" id="ARBA00022741"/>
    </source>
</evidence>
<evidence type="ECO:0000256" key="3">
    <source>
        <dbReference type="ARBA" id="ARBA00022448"/>
    </source>
</evidence>
<dbReference type="PANTHER" id="PTHR42711">
    <property type="entry name" value="ABC TRANSPORTER ATP-BINDING PROTEIN"/>
    <property type="match status" value="1"/>
</dbReference>
<protein>
    <recommendedName>
        <fullName evidence="2">ABC-type xenobiotic transporter</fullName>
        <ecNumber evidence="2">7.6.2.2</ecNumber>
    </recommendedName>
</protein>
<evidence type="ECO:0000256" key="2">
    <source>
        <dbReference type="ARBA" id="ARBA00012191"/>
    </source>
</evidence>
<comment type="similarity">
    <text evidence="10">Belongs to the ABC transporter superfamily. Drug exporter-1 (DrugE1) (TC 3.A.1.105) family.</text>
</comment>
<dbReference type="InterPro" id="IPR003439">
    <property type="entry name" value="ABC_transporter-like_ATP-bd"/>
</dbReference>
<dbReference type="GO" id="GO:0043215">
    <property type="term" value="P:daunorubicin transport"/>
    <property type="evidence" value="ECO:0007669"/>
    <property type="project" value="InterPro"/>
</dbReference>
<dbReference type="GO" id="GO:0005886">
    <property type="term" value="C:plasma membrane"/>
    <property type="evidence" value="ECO:0007669"/>
    <property type="project" value="UniProtKB-SubCell"/>
</dbReference>
<dbReference type="EMBL" id="BJMM01000017">
    <property type="protein sequence ID" value="GEB51013.1"/>
    <property type="molecule type" value="Genomic_DNA"/>
</dbReference>
<dbReference type="EC" id="7.6.2.2" evidence="2"/>
<evidence type="ECO:0000313" key="13">
    <source>
        <dbReference type="Proteomes" id="UP000319210"/>
    </source>
</evidence>
<keyword evidence="3" id="KW-0813">Transport</keyword>
<keyword evidence="4" id="KW-1003">Cell membrane</keyword>
<name>A0A4Y3R2M2_STRCI</name>
<keyword evidence="9" id="KW-0046">Antibiotic resistance</keyword>
<dbReference type="FunFam" id="3.40.50.300:FF:000589">
    <property type="entry name" value="ABC transporter, ATP-binding subunit"/>
    <property type="match status" value="1"/>
</dbReference>